<dbReference type="STRING" id="2594813.A0A395N466"/>
<evidence type="ECO:0000313" key="4">
    <source>
        <dbReference type="Proteomes" id="UP000265631"/>
    </source>
</evidence>
<dbReference type="InterPro" id="IPR046536">
    <property type="entry name" value="DUF6601"/>
</dbReference>
<keyword evidence="2" id="KW-1133">Transmembrane helix</keyword>
<evidence type="ECO:0000256" key="1">
    <source>
        <dbReference type="SAM" id="MobiDB-lite"/>
    </source>
</evidence>
<evidence type="ECO:0008006" key="5">
    <source>
        <dbReference type="Google" id="ProtNLM"/>
    </source>
</evidence>
<name>A0A395N466_9HYPO</name>
<gene>
    <name evidence="3" type="ORF">FIE12Z_758</name>
</gene>
<protein>
    <recommendedName>
        <fullName evidence="5">Subtilisin-like serine protease</fullName>
    </recommendedName>
</protein>
<dbReference type="EMBL" id="PXXK01000013">
    <property type="protein sequence ID" value="RFN54911.1"/>
    <property type="molecule type" value="Genomic_DNA"/>
</dbReference>
<dbReference type="Pfam" id="PF20246">
    <property type="entry name" value="DUF6601"/>
    <property type="match status" value="1"/>
</dbReference>
<keyword evidence="2" id="KW-0812">Transmembrane</keyword>
<keyword evidence="4" id="KW-1185">Reference proteome</keyword>
<organism evidence="3 4">
    <name type="scientific">Fusarium flagelliforme</name>
    <dbReference type="NCBI Taxonomy" id="2675880"/>
    <lineage>
        <taxon>Eukaryota</taxon>
        <taxon>Fungi</taxon>
        <taxon>Dikarya</taxon>
        <taxon>Ascomycota</taxon>
        <taxon>Pezizomycotina</taxon>
        <taxon>Sordariomycetes</taxon>
        <taxon>Hypocreomycetidae</taxon>
        <taxon>Hypocreales</taxon>
        <taxon>Nectriaceae</taxon>
        <taxon>Fusarium</taxon>
        <taxon>Fusarium incarnatum-equiseti species complex</taxon>
    </lineage>
</organism>
<dbReference type="PANTHER" id="PTHR34414">
    <property type="entry name" value="HET DOMAIN-CONTAINING PROTEIN-RELATED"/>
    <property type="match status" value="1"/>
</dbReference>
<feature type="transmembrane region" description="Helical" evidence="2">
    <location>
        <begin position="283"/>
        <end position="306"/>
    </location>
</feature>
<reference evidence="3 4" key="1">
    <citation type="journal article" date="2018" name="PLoS Pathog.">
        <title>Evolution of structural diversity of trichothecenes, a family of toxins produced by plant pathogenic and entomopathogenic fungi.</title>
        <authorList>
            <person name="Proctor R.H."/>
            <person name="McCormick S.P."/>
            <person name="Kim H.S."/>
            <person name="Cardoza R.E."/>
            <person name="Stanley A.M."/>
            <person name="Lindo L."/>
            <person name="Kelly A."/>
            <person name="Brown D.W."/>
            <person name="Lee T."/>
            <person name="Vaughan M.M."/>
            <person name="Alexander N.J."/>
            <person name="Busman M."/>
            <person name="Gutierrez S."/>
        </authorList>
    </citation>
    <scope>NUCLEOTIDE SEQUENCE [LARGE SCALE GENOMIC DNA]</scope>
    <source>
        <strain evidence="3 4">NRRL 13405</strain>
    </source>
</reference>
<dbReference type="PANTHER" id="PTHR34414:SF1">
    <property type="entry name" value="SUBTILISIN-LIKE SERINE PROTEASE"/>
    <property type="match status" value="1"/>
</dbReference>
<evidence type="ECO:0000256" key="2">
    <source>
        <dbReference type="SAM" id="Phobius"/>
    </source>
</evidence>
<accession>A0A395N466</accession>
<keyword evidence="2" id="KW-0472">Membrane</keyword>
<comment type="caution">
    <text evidence="3">The sequence shown here is derived from an EMBL/GenBank/DDBJ whole genome shotgun (WGS) entry which is preliminary data.</text>
</comment>
<feature type="transmembrane region" description="Helical" evidence="2">
    <location>
        <begin position="246"/>
        <end position="263"/>
    </location>
</feature>
<proteinExistence type="predicted"/>
<feature type="region of interest" description="Disordered" evidence="1">
    <location>
        <begin position="1"/>
        <end position="26"/>
    </location>
</feature>
<dbReference type="Proteomes" id="UP000265631">
    <property type="component" value="Unassembled WGS sequence"/>
</dbReference>
<evidence type="ECO:0000313" key="3">
    <source>
        <dbReference type="EMBL" id="RFN54911.1"/>
    </source>
</evidence>
<sequence length="328" mass="37704">MANRDATPLPESTAEKLSTPFSSDSSVTSAESCLANLPASIVIREQSMRPARNLPLFLQSDLEPWKIDQIYNYLWFARGPILRARSLHRYSITRRQVVITESPSEHLISDYSVIFIKPLPEYLLSYEFWDQHLSGDKALHSAACGFLLSYTWLVAYRTDFNIARECSLLPESLTWNAWTLFTNSFLDHLEDSETQLISQRYLYGELRMSRINYIYKLIPSLWFGDKPTRGFMPTSMWNKSFLERNIARLLGLFVFLSLILSAMQVGLSTSQLQENVNFVNASYGFVVASLFVVLLTAAVSLVVLIWNIRYKILLPWTLGLQEMRGHDF</sequence>
<dbReference type="AlphaFoldDB" id="A0A395N466"/>